<feature type="domain" description="Ig-like" evidence="12">
    <location>
        <begin position="147"/>
        <end position="243"/>
    </location>
</feature>
<keyword evidence="5 11" id="KW-1133">Transmembrane helix</keyword>
<evidence type="ECO:0000256" key="1">
    <source>
        <dbReference type="ARBA" id="ARBA00004251"/>
    </source>
</evidence>
<dbReference type="Proteomes" id="UP001369086">
    <property type="component" value="Unassembled WGS sequence"/>
</dbReference>
<reference evidence="13 14" key="1">
    <citation type="submission" date="2021-05" db="EMBL/GenBank/DDBJ databases">
        <authorList>
            <person name="Zahm M."/>
            <person name="Klopp C."/>
            <person name="Cabau C."/>
            <person name="Kuhl H."/>
            <person name="Suciu R."/>
            <person name="Ciorpac M."/>
            <person name="Holostenco D."/>
            <person name="Gessner J."/>
            <person name="Wuertz S."/>
            <person name="Hohne C."/>
            <person name="Stock M."/>
            <person name="Gislard M."/>
            <person name="Lluch J."/>
            <person name="Milhes M."/>
            <person name="Lampietro C."/>
            <person name="Lopez Roques C."/>
            <person name="Donnadieu C."/>
            <person name="Du K."/>
            <person name="Schartl M."/>
            <person name="Guiguen Y."/>
        </authorList>
    </citation>
    <scope>NUCLEOTIDE SEQUENCE [LARGE SCALE GENOMIC DNA]</scope>
    <source>
        <strain evidence="13">Hh-F2</strain>
        <tissue evidence="13">Blood</tissue>
    </source>
</reference>
<dbReference type="SMART" id="SM00409">
    <property type="entry name" value="IG"/>
    <property type="match status" value="1"/>
</dbReference>
<comment type="subcellular location">
    <subcellularLocation>
        <location evidence="1">Cell membrane</location>
        <topology evidence="1">Single-pass type I membrane protein</topology>
    </subcellularLocation>
</comment>
<evidence type="ECO:0000256" key="4">
    <source>
        <dbReference type="ARBA" id="ARBA00022729"/>
    </source>
</evidence>
<dbReference type="PANTHER" id="PTHR25466:SF2">
    <property type="entry name" value="T-LYMPHOCYTE ACTIVATION ANTIGEN CD86"/>
    <property type="match status" value="1"/>
</dbReference>
<keyword evidence="3 11" id="KW-0812">Transmembrane</keyword>
<dbReference type="Pfam" id="PF08205">
    <property type="entry name" value="C2-set_2"/>
    <property type="match status" value="1"/>
</dbReference>
<name>A0ABR0ZMB4_HUSHU</name>
<accession>A0ABR0ZMB4</accession>
<proteinExistence type="predicted"/>
<dbReference type="Pfam" id="PF07686">
    <property type="entry name" value="V-set"/>
    <property type="match status" value="1"/>
</dbReference>
<evidence type="ECO:0000256" key="5">
    <source>
        <dbReference type="ARBA" id="ARBA00022989"/>
    </source>
</evidence>
<dbReference type="PROSITE" id="PS50835">
    <property type="entry name" value="IG_LIKE"/>
    <property type="match status" value="1"/>
</dbReference>
<evidence type="ECO:0000256" key="8">
    <source>
        <dbReference type="ARBA" id="ARBA00023170"/>
    </source>
</evidence>
<comment type="caution">
    <text evidence="13">The sequence shown here is derived from an EMBL/GenBank/DDBJ whole genome shotgun (WGS) entry which is preliminary data.</text>
</comment>
<dbReference type="SUPFAM" id="SSF48726">
    <property type="entry name" value="Immunoglobulin"/>
    <property type="match status" value="2"/>
</dbReference>
<evidence type="ECO:0000313" key="14">
    <source>
        <dbReference type="Proteomes" id="UP001369086"/>
    </source>
</evidence>
<sequence length="311" mass="35314">EKKTQDIEMDHVNGNLIVFLFFLLLCRWKVVLLICFSLLNTGCSALHKVKGLVGKSVELSCHCKFPTHTIKLLYMQKYDSNNEEIMVAAYYFGEAIKDEYINEAFRNRTRIDLYEQVVELLDIRISDEGKYKCFVQNKTTGSVYTFEFLVTVTAKFTRPVVLKSGDSNDGNYTCFSSGGYPAHNVKWHFNPDLNTSDWFIVEEKKNKDPQTGLFNVSSTITINSPLNLNICCSVQNETSLTIETYIPTPDTPFDNMLVYAAVAAVAMITVCVVICIVWRMKKSCSLNISVRQPRIEDTNQEETTGIMESST</sequence>
<dbReference type="InterPro" id="IPR051713">
    <property type="entry name" value="T-cell_Activation_Regulation"/>
</dbReference>
<keyword evidence="7" id="KW-1015">Disulfide bond</keyword>
<protein>
    <submittedName>
        <fullName evidence="13">ICOS ligand-like isoform X1</fullName>
    </submittedName>
</protein>
<evidence type="ECO:0000256" key="7">
    <source>
        <dbReference type="ARBA" id="ARBA00023157"/>
    </source>
</evidence>
<keyword evidence="9" id="KW-0325">Glycoprotein</keyword>
<keyword evidence="8" id="KW-0675">Receptor</keyword>
<dbReference type="InterPro" id="IPR036179">
    <property type="entry name" value="Ig-like_dom_sf"/>
</dbReference>
<dbReference type="InterPro" id="IPR013106">
    <property type="entry name" value="Ig_V-set"/>
</dbReference>
<keyword evidence="4" id="KW-0732">Signal</keyword>
<evidence type="ECO:0000256" key="3">
    <source>
        <dbReference type="ARBA" id="ARBA00022692"/>
    </source>
</evidence>
<feature type="non-terminal residue" evidence="13">
    <location>
        <position position="1"/>
    </location>
</feature>
<dbReference type="InterPro" id="IPR007110">
    <property type="entry name" value="Ig-like_dom"/>
</dbReference>
<dbReference type="Gene3D" id="2.60.40.10">
    <property type="entry name" value="Immunoglobulins"/>
    <property type="match status" value="2"/>
</dbReference>
<dbReference type="InterPro" id="IPR013162">
    <property type="entry name" value="CD80_C2-set"/>
</dbReference>
<evidence type="ECO:0000256" key="11">
    <source>
        <dbReference type="SAM" id="Phobius"/>
    </source>
</evidence>
<dbReference type="InterPro" id="IPR003599">
    <property type="entry name" value="Ig_sub"/>
</dbReference>
<keyword evidence="6 11" id="KW-0472">Membrane</keyword>
<keyword evidence="10" id="KW-0393">Immunoglobulin domain</keyword>
<gene>
    <name evidence="13" type="ORF">HHUSO_G11887</name>
</gene>
<evidence type="ECO:0000256" key="6">
    <source>
        <dbReference type="ARBA" id="ARBA00023136"/>
    </source>
</evidence>
<evidence type="ECO:0000256" key="10">
    <source>
        <dbReference type="ARBA" id="ARBA00023319"/>
    </source>
</evidence>
<evidence type="ECO:0000259" key="12">
    <source>
        <dbReference type="PROSITE" id="PS50835"/>
    </source>
</evidence>
<dbReference type="EMBL" id="JAHFZB010000009">
    <property type="protein sequence ID" value="KAK6485964.1"/>
    <property type="molecule type" value="Genomic_DNA"/>
</dbReference>
<evidence type="ECO:0000256" key="2">
    <source>
        <dbReference type="ARBA" id="ARBA00022475"/>
    </source>
</evidence>
<evidence type="ECO:0000313" key="13">
    <source>
        <dbReference type="EMBL" id="KAK6485964.1"/>
    </source>
</evidence>
<organism evidence="13 14">
    <name type="scientific">Huso huso</name>
    <name type="common">Beluga</name>
    <name type="synonym">Acipenser huso</name>
    <dbReference type="NCBI Taxonomy" id="61971"/>
    <lineage>
        <taxon>Eukaryota</taxon>
        <taxon>Metazoa</taxon>
        <taxon>Chordata</taxon>
        <taxon>Craniata</taxon>
        <taxon>Vertebrata</taxon>
        <taxon>Euteleostomi</taxon>
        <taxon>Actinopterygii</taxon>
        <taxon>Chondrostei</taxon>
        <taxon>Acipenseriformes</taxon>
        <taxon>Acipenseridae</taxon>
        <taxon>Huso</taxon>
    </lineage>
</organism>
<keyword evidence="2" id="KW-1003">Cell membrane</keyword>
<feature type="transmembrane region" description="Helical" evidence="11">
    <location>
        <begin position="12"/>
        <end position="39"/>
    </location>
</feature>
<dbReference type="InterPro" id="IPR013783">
    <property type="entry name" value="Ig-like_fold"/>
</dbReference>
<dbReference type="PANTHER" id="PTHR25466">
    <property type="entry name" value="T-LYMPHOCYTE ACTIVATION ANTIGEN"/>
    <property type="match status" value="1"/>
</dbReference>
<keyword evidence="14" id="KW-1185">Reference proteome</keyword>
<evidence type="ECO:0000256" key="9">
    <source>
        <dbReference type="ARBA" id="ARBA00023180"/>
    </source>
</evidence>
<feature type="transmembrane region" description="Helical" evidence="11">
    <location>
        <begin position="256"/>
        <end position="278"/>
    </location>
</feature>